<dbReference type="Gene3D" id="2.40.160.50">
    <property type="entry name" value="membrane protein fhac: a member of the omp85/tpsb transporter family"/>
    <property type="match status" value="1"/>
</dbReference>
<dbReference type="InterPro" id="IPR029052">
    <property type="entry name" value="Metallo-depent_PP-like"/>
</dbReference>
<protein>
    <recommendedName>
        <fullName evidence="1">Calcineurin-like phosphoesterase domain-containing protein</fullName>
    </recommendedName>
</protein>
<gene>
    <name evidence="2" type="ORF">GUA46_13755</name>
</gene>
<dbReference type="AlphaFoldDB" id="A0A850NK01"/>
<comment type="caution">
    <text evidence="2">The sequence shown here is derived from an EMBL/GenBank/DDBJ whole genome shotgun (WGS) entry which is preliminary data.</text>
</comment>
<proteinExistence type="predicted"/>
<reference evidence="2 3" key="1">
    <citation type="submission" date="2020-01" db="EMBL/GenBank/DDBJ databases">
        <title>Draft Genome Analysis of Muricauda sp. HICW Isolated from coastal seawater of PR China.</title>
        <authorList>
            <person name="Chen M.-X."/>
        </authorList>
    </citation>
    <scope>NUCLEOTIDE SEQUENCE [LARGE SCALE GENOMIC DNA]</scope>
    <source>
        <strain evidence="2 3">HICW</strain>
    </source>
</reference>
<evidence type="ECO:0000259" key="1">
    <source>
        <dbReference type="Pfam" id="PF00149"/>
    </source>
</evidence>
<dbReference type="GO" id="GO:0016787">
    <property type="term" value="F:hydrolase activity"/>
    <property type="evidence" value="ECO:0007669"/>
    <property type="project" value="InterPro"/>
</dbReference>
<keyword evidence="3" id="KW-1185">Reference proteome</keyword>
<evidence type="ECO:0000313" key="2">
    <source>
        <dbReference type="EMBL" id="NVN19410.1"/>
    </source>
</evidence>
<organism evidence="2 3">
    <name type="scientific">Flagellimonas chongwuensis</name>
    <dbReference type="NCBI Taxonomy" id="2697365"/>
    <lineage>
        <taxon>Bacteria</taxon>
        <taxon>Pseudomonadati</taxon>
        <taxon>Bacteroidota</taxon>
        <taxon>Flavobacteriia</taxon>
        <taxon>Flavobacteriales</taxon>
        <taxon>Flavobacteriaceae</taxon>
        <taxon>Flagellimonas</taxon>
    </lineage>
</organism>
<dbReference type="EMBL" id="WYET01000007">
    <property type="protein sequence ID" value="NVN19410.1"/>
    <property type="molecule type" value="Genomic_DNA"/>
</dbReference>
<evidence type="ECO:0000313" key="3">
    <source>
        <dbReference type="Proteomes" id="UP000558089"/>
    </source>
</evidence>
<dbReference type="Gene3D" id="3.60.21.10">
    <property type="match status" value="1"/>
</dbReference>
<sequence length="1227" mass="141358">MVLFFGSMLFASCATLKLQQSDEIVNKNSGKEPSYTFFIAGGMGNISAMDNSPILESLGNQLSQASENSTLIFTGDNVTDGTDSWDLDRQLLDKHIGLTKNYKGSTILIPGNNEWKSENVENIEEFENYIKDLNLESVDFFPENACPIERIELSDKLILILVDSNWFVSNWSKVKNINKKCTDIVTRQRFVQELEDAIDDNLDKNIVIAMHHPVFSNGQYAGHKTFGDHMKPLPVLGTLNEGLKDLAAFDPEHLNSRRYNYLRVFVTTQAQKSERITIVSGHEENLQYLVAKNVRQIISGALASKSATYLSKDELVSLGGSLPFEGKFAHGTLGYAKLEYFKDGSSQTTFYSFDGDENTTTMDVLPKFPEKKPIIKIDSDLPKEVSEKVLDDPDAYYKSGFYEFLWGERYRSYFGKKVTAPTVNLDTLYGGVKVTKEGGGHQSFSLRLEDKDGGEYAMRSLRKSALKFLKFKLPGIAYNEDKYRDSWPEELVSDFFSTAHPFMQLVVDPLARAVEVNHSDTKLYYVPKQETLGDFNEDYGDELYFIERRPSEEQENYKGYRRTIDENGKVTDIESTTGMLEKIKEDEEYVVDQKAYIRARIFDMLIGDWDRHQDQWRWVEYEGEDGIKEFMPIPRDRDNIFPRFDGFALKLIKLFVPNSRRWQTFDDDIDDIKWLNLSGSQLDKVLVTNLGIESWVEEAKYIQSNLGEQEIEDAFKYLPMEVRDSVSDFIKESLKLRLEKLDDWALAYGTYLNKVVIVRGTEKDDKFEFARQDDGKTIVVVNRILSDEPDQEIYRRTLDKSTTHEVWAYGLGDDDVFEITGDGDKYIKIKIVGGYGRDQYHIQNKKKVTVYDWKHEESDFKKEKPKTQLTNLYQSNTLHWKYFTPNNNILAPNLGFRSDDNVFLGLTEQYTKNGLNGAPYKQQHTFRANYYFSFGAFELQYDGVFANVVPGWNFETGAYYSNDRYVKNFFGYGNETVNQENQLDIDFYRGRVRQFKSYVGLAYYHLRPRLIFESYEVKQMDDRFFNLQNLNPEAFASQNYIGAEVTGHYDRDNAGDFPTKAMYFGLTVGYKANLGIEENRFGYASVKAGFDHKLIPSGDLVFSTIAEYRTNIGDNEYFFYHAPSIGGDNGLRGFRDQRFTGRSYFYQNTDLKFRIKEYVTAFTPVTFGVFGGFDYGRVWVQNDTSHTWHTSQGGGLWIGSLKELTLKLGYFNSKENNLFQVSLSVPF</sequence>
<accession>A0A850NK01</accession>
<dbReference type="InterPro" id="IPR004843">
    <property type="entry name" value="Calcineurin-like_PHP"/>
</dbReference>
<dbReference type="SUPFAM" id="SSF56300">
    <property type="entry name" value="Metallo-dependent phosphatases"/>
    <property type="match status" value="1"/>
</dbReference>
<dbReference type="Pfam" id="PF00149">
    <property type="entry name" value="Metallophos"/>
    <property type="match status" value="1"/>
</dbReference>
<name>A0A850NK01_9FLAO</name>
<feature type="domain" description="Calcineurin-like phosphoesterase" evidence="1">
    <location>
        <begin position="55"/>
        <end position="226"/>
    </location>
</feature>
<dbReference type="Proteomes" id="UP000558089">
    <property type="component" value="Unassembled WGS sequence"/>
</dbReference>